<gene>
    <name evidence="1" type="ORF">CCMSSC00406_0008603</name>
</gene>
<accession>A0ACB7IKK6</accession>
<reference evidence="1 2" key="1">
    <citation type="journal article" date="2021" name="Appl. Environ. Microbiol.">
        <title>Genetic linkage and physical mapping for an oyster mushroom Pleurotus cornucopiae and QTL analysis for the trait cap color.</title>
        <authorList>
            <person name="Zhang Y."/>
            <person name="Gao W."/>
            <person name="Sonnenberg A."/>
            <person name="Chen Q."/>
            <person name="Zhang J."/>
            <person name="Huang C."/>
        </authorList>
    </citation>
    <scope>NUCLEOTIDE SEQUENCE [LARGE SCALE GENOMIC DNA]</scope>
    <source>
        <strain evidence="1">CCMSSC00406</strain>
    </source>
</reference>
<organism evidence="1 2">
    <name type="scientific">Pleurotus cornucopiae</name>
    <name type="common">Cornucopia mushroom</name>
    <dbReference type="NCBI Taxonomy" id="5321"/>
    <lineage>
        <taxon>Eukaryota</taxon>
        <taxon>Fungi</taxon>
        <taxon>Dikarya</taxon>
        <taxon>Basidiomycota</taxon>
        <taxon>Agaricomycotina</taxon>
        <taxon>Agaricomycetes</taxon>
        <taxon>Agaricomycetidae</taxon>
        <taxon>Agaricales</taxon>
        <taxon>Pleurotineae</taxon>
        <taxon>Pleurotaceae</taxon>
        <taxon>Pleurotus</taxon>
    </lineage>
</organism>
<proteinExistence type="predicted"/>
<evidence type="ECO:0000313" key="2">
    <source>
        <dbReference type="Proteomes" id="UP000824881"/>
    </source>
</evidence>
<sequence>MPPYFFSVSSSSRPRADQYVRRIPTTEVPKTSSTSSIATGSRSFETMNTLGITFAFNPTSITGAVAGDTITFIFMSRNRTYDHDHDHDHDRYPMPIPPDGGVAGGLDTNFHSATGTNQSQAVVTLASANTQWVACRQAASSHYRMGMIFSVDPTVSQTHLQFLANASAP</sequence>
<evidence type="ECO:0000313" key="1">
    <source>
        <dbReference type="EMBL" id="KAG9217491.1"/>
    </source>
</evidence>
<dbReference type="EMBL" id="WQMT02000011">
    <property type="protein sequence ID" value="KAG9217491.1"/>
    <property type="molecule type" value="Genomic_DNA"/>
</dbReference>
<keyword evidence="2" id="KW-1185">Reference proteome</keyword>
<protein>
    <submittedName>
        <fullName evidence="1">Uncharacterized protein</fullName>
    </submittedName>
</protein>
<name>A0ACB7IKK6_PLECO</name>
<comment type="caution">
    <text evidence="1">The sequence shown here is derived from an EMBL/GenBank/DDBJ whole genome shotgun (WGS) entry which is preliminary data.</text>
</comment>
<dbReference type="Proteomes" id="UP000824881">
    <property type="component" value="Unassembled WGS sequence"/>
</dbReference>